<gene>
    <name evidence="2" type="ORF">L484_023136</name>
</gene>
<feature type="region of interest" description="Disordered" evidence="1">
    <location>
        <begin position="106"/>
        <end position="142"/>
    </location>
</feature>
<proteinExistence type="predicted"/>
<evidence type="ECO:0000313" key="3">
    <source>
        <dbReference type="Proteomes" id="UP000030645"/>
    </source>
</evidence>
<evidence type="ECO:0000313" key="2">
    <source>
        <dbReference type="EMBL" id="EXC17785.1"/>
    </source>
</evidence>
<dbReference type="EMBL" id="KE345823">
    <property type="protein sequence ID" value="EXC17785.1"/>
    <property type="molecule type" value="Genomic_DNA"/>
</dbReference>
<feature type="compositionally biased region" description="Basic and acidic residues" evidence="1">
    <location>
        <begin position="117"/>
        <end position="140"/>
    </location>
</feature>
<feature type="region of interest" description="Disordered" evidence="1">
    <location>
        <begin position="307"/>
        <end position="326"/>
    </location>
</feature>
<accession>W9S6L0</accession>
<name>W9S6L0_9ROSA</name>
<organism evidence="2 3">
    <name type="scientific">Morus notabilis</name>
    <dbReference type="NCBI Taxonomy" id="981085"/>
    <lineage>
        <taxon>Eukaryota</taxon>
        <taxon>Viridiplantae</taxon>
        <taxon>Streptophyta</taxon>
        <taxon>Embryophyta</taxon>
        <taxon>Tracheophyta</taxon>
        <taxon>Spermatophyta</taxon>
        <taxon>Magnoliopsida</taxon>
        <taxon>eudicotyledons</taxon>
        <taxon>Gunneridae</taxon>
        <taxon>Pentapetalae</taxon>
        <taxon>rosids</taxon>
        <taxon>fabids</taxon>
        <taxon>Rosales</taxon>
        <taxon>Moraceae</taxon>
        <taxon>Moreae</taxon>
        <taxon>Morus</taxon>
    </lineage>
</organism>
<dbReference type="AlphaFoldDB" id="W9S6L0"/>
<reference evidence="3" key="1">
    <citation type="submission" date="2013-01" db="EMBL/GenBank/DDBJ databases">
        <title>Draft Genome Sequence of a Mulberry Tree, Morus notabilis C.K. Schneid.</title>
        <authorList>
            <person name="He N."/>
            <person name="Zhao S."/>
        </authorList>
    </citation>
    <scope>NUCLEOTIDE SEQUENCE</scope>
</reference>
<keyword evidence="3" id="KW-1185">Reference proteome</keyword>
<protein>
    <submittedName>
        <fullName evidence="2">Uncharacterized protein</fullName>
    </submittedName>
</protein>
<dbReference type="Proteomes" id="UP000030645">
    <property type="component" value="Unassembled WGS sequence"/>
</dbReference>
<sequence>MAGTCGRWQRLEMPMFSGEYPDSWIVKVEEYHQKNQFSEREKIWFAEEFMEDEALDWFQWEDRSEPFVCWNEFKMNLLQRFRPTQRLLSETNMKVWPQNVGMISDLHVSGSGSSQPDLERQNRQTTLEKTRRDLESREADGTLSNFSRSGAISLRSESIDINLAAKKMEERLGSEEEQLSAVWEGISKEMDGVKGDLQKIPAREKNVMLILGKLDLLMRNQGEKSPGIKGTSEDLPSSHSKRTAEDGSGGGSGTGLNRIIELAQRVEDRNMALKVAKGMTSSTWIRQQPHIQPFRSQSASLLKTATPNDKSYGLSPNDKLFSPRGDSSEIEWDPNWIWTGLRDSRARDEGKRAGLGEIAPDLEDPRRKGLFRGGLWSEGERWSRAATFGAGLTISDAAEAGLGNLAAVWTGTHDSGDVEAVSGWYSSDPLNSGDIMVRAWKFGSKPRVGGAEFRNSGQMRAGSRVSGVGRTDSCVIGSRLRNSNIIGPTSGSIGVGPKNFSESGTNFNKLCNGSSNFGPNWTGSGNSNTPGARAGEIDFIGVELGHSANRRCDIFEFVTPKTKISMFHGLNNGSNGFFALDYTSVAPFPPWFVTIEVGSSRIAMPFNILEGGLDDMGRRWRHSTAVT</sequence>
<feature type="region of interest" description="Disordered" evidence="1">
    <location>
        <begin position="222"/>
        <end position="256"/>
    </location>
</feature>
<evidence type="ECO:0000256" key="1">
    <source>
        <dbReference type="SAM" id="MobiDB-lite"/>
    </source>
</evidence>